<organism evidence="2 3">
    <name type="scientific">Methylobacterium haplocladii</name>
    <dbReference type="NCBI Taxonomy" id="1176176"/>
    <lineage>
        <taxon>Bacteria</taxon>
        <taxon>Pseudomonadati</taxon>
        <taxon>Pseudomonadota</taxon>
        <taxon>Alphaproteobacteria</taxon>
        <taxon>Hyphomicrobiales</taxon>
        <taxon>Methylobacteriaceae</taxon>
        <taxon>Methylobacterium</taxon>
    </lineage>
</organism>
<accession>A0A512IMA9</accession>
<dbReference type="OrthoDB" id="9799894at2"/>
<feature type="region of interest" description="Disordered" evidence="1">
    <location>
        <begin position="52"/>
        <end position="80"/>
    </location>
</feature>
<proteinExistence type="predicted"/>
<name>A0A512IMA9_9HYPH</name>
<dbReference type="InterPro" id="IPR009562">
    <property type="entry name" value="DUF1178"/>
</dbReference>
<dbReference type="Proteomes" id="UP000321258">
    <property type="component" value="Unassembled WGS sequence"/>
</dbReference>
<comment type="caution">
    <text evidence="2">The sequence shown here is derived from an EMBL/GenBank/DDBJ whole genome shotgun (WGS) entry which is preliminary data.</text>
</comment>
<gene>
    <name evidence="2" type="ORF">MHA02_12320</name>
</gene>
<evidence type="ECO:0000256" key="1">
    <source>
        <dbReference type="SAM" id="MobiDB-lite"/>
    </source>
</evidence>
<protein>
    <submittedName>
        <fullName evidence="2">Uncharacterized protein</fullName>
    </submittedName>
</protein>
<dbReference type="RefSeq" id="WP_147077622.1">
    <property type="nucleotide sequence ID" value="NZ_BJZT01000011.1"/>
</dbReference>
<evidence type="ECO:0000313" key="3">
    <source>
        <dbReference type="Proteomes" id="UP000321258"/>
    </source>
</evidence>
<dbReference type="EMBL" id="BJZT01000011">
    <property type="protein sequence ID" value="GEO98844.1"/>
    <property type="molecule type" value="Genomic_DNA"/>
</dbReference>
<dbReference type="AlphaFoldDB" id="A0A512IMA9"/>
<keyword evidence="3" id="KW-1185">Reference proteome</keyword>
<evidence type="ECO:0000313" key="2">
    <source>
        <dbReference type="EMBL" id="GEO98844.1"/>
    </source>
</evidence>
<sequence>MIRYTLACESGHGFESWFPSGDAYDEQAARGLVSCPICDSHKVSKALMSPAVARTDKGPTGKAAPDTSDETPVTAPATTQAEAAFPMIAEPERRLRALLRAVREQVTRTADDVGTRFPDEARAMHYGDTPARAIYGEASLDEARALVEEGIEVAPLPPAPDDRH</sequence>
<dbReference type="PIRSF" id="PIRSF032131">
    <property type="entry name" value="UCP032131"/>
    <property type="match status" value="1"/>
</dbReference>
<dbReference type="Pfam" id="PF06676">
    <property type="entry name" value="DUF1178"/>
    <property type="match status" value="1"/>
</dbReference>
<reference evidence="2 3" key="1">
    <citation type="submission" date="2019-07" db="EMBL/GenBank/DDBJ databases">
        <title>Whole genome shotgun sequence of Methylobacterium haplocladii NBRC 107714.</title>
        <authorList>
            <person name="Hosoyama A."/>
            <person name="Uohara A."/>
            <person name="Ohji S."/>
            <person name="Ichikawa N."/>
        </authorList>
    </citation>
    <scope>NUCLEOTIDE SEQUENCE [LARGE SCALE GENOMIC DNA]</scope>
    <source>
        <strain evidence="2 3">NBRC 107714</strain>
    </source>
</reference>